<proteinExistence type="predicted"/>
<comment type="caution">
    <text evidence="2">The sequence shown here is derived from an EMBL/GenBank/DDBJ whole genome shotgun (WGS) entry which is preliminary data.</text>
</comment>
<sequence>MPAAGRLLAMTHACAPVSGEGGARVLVRYTVEGPCPREFDPALGLYTVSVDGHFLVRLTIDQAPSGGARGFVALVVTHPRGDEYVEHVVRGHAGALLHLRAGAAISARLLPADGEPSALPGCARAQLSVELVMRKRKRAADLEEDEADERAARIERRAARATRRRASTAPGGARGASGDSSSERTGSDTEWSDGFSSDDEARRAARSAPRR</sequence>
<evidence type="ECO:0000313" key="2">
    <source>
        <dbReference type="EMBL" id="KAG8461011.1"/>
    </source>
</evidence>
<evidence type="ECO:0000256" key="1">
    <source>
        <dbReference type="SAM" id="MobiDB-lite"/>
    </source>
</evidence>
<dbReference type="Proteomes" id="UP000751190">
    <property type="component" value="Unassembled WGS sequence"/>
</dbReference>
<accession>A0A8J5X8Z0</accession>
<reference evidence="2" key="1">
    <citation type="submission" date="2021-05" db="EMBL/GenBank/DDBJ databases">
        <title>The genome of the haptophyte Pavlova lutheri (Diacronema luteri, Pavlovales) - a model for lipid biosynthesis in eukaryotic algae.</title>
        <authorList>
            <person name="Hulatt C.J."/>
            <person name="Posewitz M.C."/>
        </authorList>
    </citation>
    <scope>NUCLEOTIDE SEQUENCE</scope>
    <source>
        <strain evidence="2">NIVA-4/92</strain>
    </source>
</reference>
<dbReference type="OrthoDB" id="10618243at2759"/>
<name>A0A8J5X8Z0_DIALT</name>
<keyword evidence="3" id="KW-1185">Reference proteome</keyword>
<gene>
    <name evidence="2" type="ORF">KFE25_010762</name>
</gene>
<dbReference type="EMBL" id="JAGTXO010000029">
    <property type="protein sequence ID" value="KAG8461011.1"/>
    <property type="molecule type" value="Genomic_DNA"/>
</dbReference>
<organism evidence="2 3">
    <name type="scientific">Diacronema lutheri</name>
    <name type="common">Unicellular marine alga</name>
    <name type="synonym">Monochrysis lutheri</name>
    <dbReference type="NCBI Taxonomy" id="2081491"/>
    <lineage>
        <taxon>Eukaryota</taxon>
        <taxon>Haptista</taxon>
        <taxon>Haptophyta</taxon>
        <taxon>Pavlovophyceae</taxon>
        <taxon>Pavlovales</taxon>
        <taxon>Pavlovaceae</taxon>
        <taxon>Diacronema</taxon>
    </lineage>
</organism>
<feature type="compositionally biased region" description="Low complexity" evidence="1">
    <location>
        <begin position="167"/>
        <end position="180"/>
    </location>
</feature>
<feature type="region of interest" description="Disordered" evidence="1">
    <location>
        <begin position="138"/>
        <end position="211"/>
    </location>
</feature>
<feature type="compositionally biased region" description="Basic and acidic residues" evidence="1">
    <location>
        <begin position="149"/>
        <end position="158"/>
    </location>
</feature>
<protein>
    <submittedName>
        <fullName evidence="2">Uncharacterized protein</fullName>
    </submittedName>
</protein>
<dbReference type="AlphaFoldDB" id="A0A8J5X8Z0"/>
<evidence type="ECO:0000313" key="3">
    <source>
        <dbReference type="Proteomes" id="UP000751190"/>
    </source>
</evidence>